<dbReference type="KEGG" id="bun:Bun01g_17150"/>
<reference evidence="21 75" key="8">
    <citation type="submission" date="2022-10" db="EMBL/GenBank/DDBJ databases">
        <title>Human gut microbiome strain richness.</title>
        <authorList>
            <person name="Chen-Liaw A."/>
        </authorList>
    </citation>
    <scope>NUCLEOTIDE SEQUENCE</scope>
    <source>
        <strain evidence="23">1001713st1_F9_1001713B170221_170320</strain>
        <strain evidence="22">1001713st2_A4_1001713B170214_170313</strain>
        <strain evidence="19">A1_m1001262Bd0_191120</strain>
        <strain evidence="21">BSD2780061687st1_G10_BSD2780061687b_171204</strain>
        <strain evidence="20 75">D53st1_B1_D53t1_180928</strain>
    </source>
</reference>
<dbReference type="GeneID" id="99751125"/>
<evidence type="ECO:0000313" key="35">
    <source>
        <dbReference type="EMBL" id="RGV42952.1"/>
    </source>
</evidence>
<dbReference type="EMBL" id="QRVP01000001">
    <property type="protein sequence ID" value="RGS57704.1"/>
    <property type="molecule type" value="Genomic_DNA"/>
</dbReference>
<evidence type="ECO:0000313" key="30">
    <source>
        <dbReference type="EMBL" id="RGM53607.1"/>
    </source>
</evidence>
<evidence type="ECO:0000313" key="23">
    <source>
        <dbReference type="EMBL" id="MDC1902502.1"/>
    </source>
</evidence>
<evidence type="ECO:0000313" key="71">
    <source>
        <dbReference type="Proteomes" id="UP000487221"/>
    </source>
</evidence>
<dbReference type="EMBL" id="CYZF01000006">
    <property type="protein sequence ID" value="CUO69954.1"/>
    <property type="molecule type" value="Genomic_DNA"/>
</dbReference>
<dbReference type="Proteomes" id="UP000433928">
    <property type="component" value="Unassembled WGS sequence"/>
</dbReference>
<evidence type="ECO:0000313" key="19">
    <source>
        <dbReference type="EMBL" id="MDC1751522.1"/>
    </source>
</evidence>
<evidence type="ECO:0000313" key="8">
    <source>
        <dbReference type="EMBL" id="KAB4107013.1"/>
    </source>
</evidence>
<dbReference type="Proteomes" id="UP000260795">
    <property type="component" value="Unassembled WGS sequence"/>
</dbReference>
<dbReference type="EMBL" id="QSOF01000003">
    <property type="protein sequence ID" value="RGI78407.1"/>
    <property type="molecule type" value="Genomic_DNA"/>
</dbReference>
<evidence type="ECO:0000313" key="42">
    <source>
        <dbReference type="Proteomes" id="UP000095614"/>
    </source>
</evidence>
<dbReference type="Proteomes" id="UP000260874">
    <property type="component" value="Unassembled WGS sequence"/>
</dbReference>
<gene>
    <name evidence="25" type="ORF">BHV79_16000</name>
    <name evidence="1" type="ORF">Bun01g_17150</name>
    <name evidence="6" type="ORF">CE91St12_17140</name>
    <name evidence="40" type="ORF">DW216_08280</name>
    <name evidence="39" type="ORF">DW729_09820</name>
    <name evidence="38" type="ORF">DW758_04550</name>
    <name evidence="37" type="ORF">DW873_13550</name>
    <name evidence="36" type="ORF">DW988_01295</name>
    <name evidence="35" type="ORF">DWW14_08285</name>
    <name evidence="34" type="ORF">DWW83_15220</name>
    <name evidence="33" type="ORF">DWX87_01615</name>
    <name evidence="32" type="ORF">DWY92_15885</name>
    <name evidence="31" type="ORF">DXB37_16070</name>
    <name evidence="30" type="ORF">DXC07_15010</name>
    <name evidence="29" type="ORF">DXC80_14100</name>
    <name evidence="28" type="ORF">DXC91_05530</name>
    <name evidence="27" type="ORF">DXD40_03075</name>
    <name evidence="26" type="ORF">DXD90_03695</name>
    <name evidence="3" type="ORF">ERS417307_02211</name>
    <name evidence="2" type="ORF">ERS852462_00070</name>
    <name evidence="5" type="ORF">ERS852510_03557</name>
    <name evidence="4" type="ORF">ERS852554_03379</name>
    <name evidence="16" type="ORF">GAP41_14215</name>
    <name evidence="15" type="ORF">GAP47_13070</name>
    <name evidence="17" type="ORF">GAP48_20550</name>
    <name evidence="14" type="ORF">GAP55_16895</name>
    <name evidence="13" type="ORF">GAQ34_04275</name>
    <name evidence="12" type="ORF">GAQ44_09130</name>
    <name evidence="7" type="ORF">GAQ56_02780</name>
    <name evidence="11" type="ORF">GAQ59_14495</name>
    <name evidence="8" type="ORF">GAQ70_17115</name>
    <name evidence="9" type="ORF">GAQ72_02540</name>
    <name evidence="10" type="ORF">GAQ75_18915</name>
    <name evidence="18" type="ORF">JQN06_09740</name>
    <name evidence="20" type="ORF">POY73_10190</name>
    <name evidence="19" type="ORF">POY80_03555</name>
    <name evidence="23" type="ORF">POZ10_17980</name>
    <name evidence="21" type="ORF">POZ22_01735</name>
    <name evidence="22" type="ORF">POZ24_16405</name>
    <name evidence="24" type="ORF">RVH16_19460</name>
</gene>
<evidence type="ECO:0000313" key="21">
    <source>
        <dbReference type="EMBL" id="MDC1853514.1"/>
    </source>
</evidence>
<evidence type="ECO:0000313" key="18">
    <source>
        <dbReference type="EMBL" id="MBT8726446.1"/>
    </source>
</evidence>
<evidence type="ECO:0000313" key="74">
    <source>
        <dbReference type="Proteomes" id="UP001214113"/>
    </source>
</evidence>
<dbReference type="Proteomes" id="UP001222603">
    <property type="component" value="Unassembled WGS sequence"/>
</dbReference>
<evidence type="ECO:0000313" key="26">
    <source>
        <dbReference type="EMBL" id="RGI78407.1"/>
    </source>
</evidence>
<dbReference type="RefSeq" id="WP_005823615.1">
    <property type="nucleotide sequence ID" value="NZ_AP019724.1"/>
</dbReference>
<evidence type="ECO:0000313" key="37">
    <source>
        <dbReference type="EMBL" id="RHB71460.1"/>
    </source>
</evidence>
<evidence type="ECO:0000313" key="43">
    <source>
        <dbReference type="Proteomes" id="UP000095766"/>
    </source>
</evidence>
<dbReference type="Proteomes" id="UP000434462">
    <property type="component" value="Unassembled WGS sequence"/>
</dbReference>
<evidence type="ECO:0000313" key="64">
    <source>
        <dbReference type="Proteomes" id="UP000433928"/>
    </source>
</evidence>
<dbReference type="EMBL" id="JAQNQY010000003">
    <property type="protein sequence ID" value="MDC1751522.1"/>
    <property type="molecule type" value="Genomic_DNA"/>
</dbReference>
<evidence type="ECO:0000313" key="63">
    <source>
        <dbReference type="Proteomes" id="UP000432488"/>
    </source>
</evidence>
<evidence type="ECO:0000313" key="16">
    <source>
        <dbReference type="EMBL" id="KAB4240938.1"/>
    </source>
</evidence>
<dbReference type="PANTHER" id="PTHR36456:SF1">
    <property type="entry name" value="UPF0232 PROTEIN SCO3875"/>
    <property type="match status" value="1"/>
</dbReference>
<dbReference type="Proteomes" id="UP001215818">
    <property type="component" value="Unassembled WGS sequence"/>
</dbReference>
<evidence type="ECO:0000313" key="31">
    <source>
        <dbReference type="EMBL" id="RGN91693.1"/>
    </source>
</evidence>
<dbReference type="Proteomes" id="UP000285283">
    <property type="component" value="Unassembled WGS sequence"/>
</dbReference>
<dbReference type="Proteomes" id="UP000095788">
    <property type="component" value="Unassembled WGS sequence"/>
</dbReference>
<evidence type="ECO:0000313" key="2">
    <source>
        <dbReference type="EMBL" id="CUO33182.1"/>
    </source>
</evidence>
<evidence type="ECO:0000313" key="73">
    <source>
        <dbReference type="Proteomes" id="UP001196342"/>
    </source>
</evidence>
<accession>A0A139JRD1</accession>
<evidence type="ECO:0000313" key="44">
    <source>
        <dbReference type="Proteomes" id="UP000095788"/>
    </source>
</evidence>
<dbReference type="EMBL" id="QSRB01000003">
    <property type="protein sequence ID" value="RGK87230.1"/>
    <property type="molecule type" value="Genomic_DNA"/>
</dbReference>
<evidence type="ECO:0000313" key="38">
    <source>
        <dbReference type="EMBL" id="RHE24737.1"/>
    </source>
</evidence>
<dbReference type="Proteomes" id="UP000466952">
    <property type="component" value="Unassembled WGS sequence"/>
</dbReference>
<reference evidence="18 73" key="6">
    <citation type="submission" date="2020-12" db="EMBL/GenBank/DDBJ databases">
        <title>Microorganisms.</title>
        <authorList>
            <person name="Matos J."/>
            <person name="Faleiro L."/>
            <person name="Duarte I."/>
        </authorList>
    </citation>
    <scope>NUCLEOTIDE SEQUENCE [LARGE SCALE GENOMIC DNA]</scope>
    <source>
        <strain evidence="18 73">PtFD3Pch2</strain>
    </source>
</reference>
<dbReference type="Proteomes" id="UP000284640">
    <property type="component" value="Unassembled WGS sequence"/>
</dbReference>
<dbReference type="Proteomes" id="UP001055048">
    <property type="component" value="Unassembled WGS sequence"/>
</dbReference>
<dbReference type="EMBL" id="JAQNSB010000002">
    <property type="protein sequence ID" value="MDC1853514.1"/>
    <property type="molecule type" value="Genomic_DNA"/>
</dbReference>
<reference evidence="6" key="7">
    <citation type="submission" date="2022-01" db="EMBL/GenBank/DDBJ databases">
        <title>Novel bile acid biosynthetic pathways are enriched in the microbiome of centenarians.</title>
        <authorList>
            <person name="Sato Y."/>
            <person name="Atarashi K."/>
            <person name="Plichta R.D."/>
            <person name="Arai Y."/>
            <person name="Sasajima S."/>
            <person name="Kearney M.S."/>
            <person name="Suda W."/>
            <person name="Takeshita K."/>
            <person name="Sasaki T."/>
            <person name="Okamoto S."/>
            <person name="Skelly N.A."/>
            <person name="Okamura Y."/>
            <person name="Vlamakis H."/>
            <person name="Li Y."/>
            <person name="Tanoue T."/>
            <person name="Takei H."/>
            <person name="Nittono H."/>
            <person name="Narushima S."/>
            <person name="Irie J."/>
            <person name="Itoh H."/>
            <person name="Moriya K."/>
            <person name="Sugiura Y."/>
            <person name="Suematsu M."/>
            <person name="Moritoki N."/>
            <person name="Shibata S."/>
            <person name="Littman R.D."/>
            <person name="Fischbach A.M."/>
            <person name="Uwamino Y."/>
            <person name="Inoue T."/>
            <person name="Honda A."/>
            <person name="Hattori M."/>
            <person name="Murai T."/>
            <person name="Xavier J.R."/>
            <person name="Hirose N."/>
            <person name="Honda K."/>
        </authorList>
    </citation>
    <scope>NUCLEOTIDE SEQUENCE</scope>
    <source>
        <strain evidence="6">CE91-St12</strain>
    </source>
</reference>
<dbReference type="Proteomes" id="UP000431575">
    <property type="component" value="Unassembled WGS sequence"/>
</dbReference>
<evidence type="ECO:0000313" key="45">
    <source>
        <dbReference type="Proteomes" id="UP000186549"/>
    </source>
</evidence>
<evidence type="ECO:0000313" key="33">
    <source>
        <dbReference type="EMBL" id="RGS57704.1"/>
    </source>
</evidence>
<evidence type="ECO:0000313" key="53">
    <source>
        <dbReference type="Proteomes" id="UP000283680"/>
    </source>
</evidence>
<evidence type="ECO:0000313" key="34">
    <source>
        <dbReference type="EMBL" id="RGU37444.1"/>
    </source>
</evidence>
<dbReference type="EMBL" id="QRZC01000008">
    <property type="protein sequence ID" value="RGV42952.1"/>
    <property type="molecule type" value="Genomic_DNA"/>
</dbReference>
<dbReference type="EMBL" id="JAQNRK010000008">
    <property type="protein sequence ID" value="MDC1794493.1"/>
    <property type="molecule type" value="Genomic_DNA"/>
</dbReference>
<dbReference type="Proteomes" id="UP000095419">
    <property type="component" value="Unassembled WGS sequence"/>
</dbReference>
<dbReference type="EMBL" id="WCUP01000013">
    <property type="protein sequence ID" value="KAB4107013.1"/>
    <property type="molecule type" value="Genomic_DNA"/>
</dbReference>
<dbReference type="Proteomes" id="UP000260844">
    <property type="component" value="Unassembled WGS sequence"/>
</dbReference>
<dbReference type="Proteomes" id="UP000283601">
    <property type="component" value="Unassembled WGS sequence"/>
</dbReference>
<evidence type="ECO:0000313" key="10">
    <source>
        <dbReference type="EMBL" id="KAB4121327.1"/>
    </source>
</evidence>
<evidence type="ECO:0000313" key="65">
    <source>
        <dbReference type="Proteomes" id="UP000434462"/>
    </source>
</evidence>
<reference evidence="46 47" key="3">
    <citation type="submission" date="2018-08" db="EMBL/GenBank/DDBJ databases">
        <title>A genome reference for cultivated species of the human gut microbiota.</title>
        <authorList>
            <person name="Zou Y."/>
            <person name="Xue W."/>
            <person name="Luo G."/>
        </authorList>
    </citation>
    <scope>NUCLEOTIDE SEQUENCE [LARGE SCALE GENOMIC DNA]</scope>
    <source>
        <strain evidence="35 59">AF14-42</strain>
        <strain evidence="34 56">AF17-20</strain>
        <strain evidence="33 58">AF21-53</strain>
        <strain evidence="32 53">AF28-11</strain>
        <strain evidence="40 55">AM18-14LB</strain>
        <strain evidence="39 57">AM27-46</strain>
        <strain evidence="38 52">AM29-12AC</strain>
        <strain evidence="37 60">AM39-1</strain>
        <strain evidence="36 54">AM50-4</strain>
        <strain evidence="31 46">OM03-4</strain>
        <strain evidence="30 50">OM07-9</strain>
        <strain evidence="29 47">TF08-13</strain>
        <strain evidence="28 49">TF09-22</strain>
        <strain evidence="27 48">TM04-30</strain>
        <strain evidence="26 51">TM10-17</strain>
    </source>
</reference>
<evidence type="ECO:0000313" key="17">
    <source>
        <dbReference type="EMBL" id="KAB4247046.1"/>
    </source>
</evidence>
<dbReference type="EMBL" id="WCTM01000008">
    <property type="protein sequence ID" value="KAB4240938.1"/>
    <property type="molecule type" value="Genomic_DNA"/>
</dbReference>
<dbReference type="AlphaFoldDB" id="A0A139JRD1"/>
<evidence type="ECO:0000313" key="55">
    <source>
        <dbReference type="Proteomes" id="UP000283766"/>
    </source>
</evidence>
<dbReference type="Proteomes" id="UP000487989">
    <property type="component" value="Unassembled WGS sequence"/>
</dbReference>
<dbReference type="Proteomes" id="UP000462376">
    <property type="component" value="Unassembled WGS sequence"/>
</dbReference>
<dbReference type="Proteomes" id="UP000285343">
    <property type="component" value="Unassembled WGS sequence"/>
</dbReference>
<evidence type="ECO:0000313" key="61">
    <source>
        <dbReference type="Proteomes" id="UP000320533"/>
    </source>
</evidence>
<reference evidence="1 61" key="5">
    <citation type="submission" date="2019-06" db="EMBL/GenBank/DDBJ databases">
        <title>Complete genome sequence of Bacteroides uniformis NBRC 113350.</title>
        <authorList>
            <person name="Miura T."/>
            <person name="Furukawa M."/>
            <person name="Shimamura M."/>
            <person name="Ohyama Y."/>
            <person name="Yamazoe A."/>
            <person name="Kawasaki H."/>
        </authorList>
    </citation>
    <scope>NUCLEOTIDE SEQUENCE [LARGE SCALE GENOMIC DNA]</scope>
    <source>
        <strain evidence="1 61">NBRC 113350</strain>
    </source>
</reference>
<evidence type="ECO:0000313" key="40">
    <source>
        <dbReference type="EMBL" id="RHH31987.1"/>
    </source>
</evidence>
<organism evidence="21 74">
    <name type="scientific">Bacteroides uniformis</name>
    <dbReference type="NCBI Taxonomy" id="820"/>
    <lineage>
        <taxon>Bacteria</taxon>
        <taxon>Pseudomonadati</taxon>
        <taxon>Bacteroidota</taxon>
        <taxon>Bacteroidia</taxon>
        <taxon>Bacteroidales</taxon>
        <taxon>Bacteroidaceae</taxon>
        <taxon>Bacteroides</taxon>
    </lineage>
</organism>
<evidence type="ECO:0000313" key="11">
    <source>
        <dbReference type="EMBL" id="KAB4168584.1"/>
    </source>
</evidence>
<evidence type="ECO:0000313" key="25">
    <source>
        <dbReference type="EMBL" id="OKZ30209.1"/>
    </source>
</evidence>
<evidence type="ECO:0000313" key="7">
    <source>
        <dbReference type="EMBL" id="KAB4095920.1"/>
    </source>
</evidence>
<dbReference type="EMBL" id="WCUG01000012">
    <property type="protein sequence ID" value="KAB4168584.1"/>
    <property type="molecule type" value="Genomic_DNA"/>
</dbReference>
<dbReference type="EMBL" id="WCUR01000004">
    <property type="protein sequence ID" value="KAB4119090.1"/>
    <property type="molecule type" value="Genomic_DNA"/>
</dbReference>
<evidence type="ECO:0000313" key="75">
    <source>
        <dbReference type="Proteomes" id="UP001215818"/>
    </source>
</evidence>
<evidence type="ECO:0000313" key="36">
    <source>
        <dbReference type="EMBL" id="RGZ51453.1"/>
    </source>
</evidence>
<dbReference type="EMBL" id="WCUQ01000013">
    <property type="protein sequence ID" value="KAB4121327.1"/>
    <property type="molecule type" value="Genomic_DNA"/>
</dbReference>
<evidence type="ECO:0000313" key="27">
    <source>
        <dbReference type="EMBL" id="RGJ96449.1"/>
    </source>
</evidence>
<dbReference type="Proteomes" id="UP000438773">
    <property type="component" value="Unassembled WGS sequence"/>
</dbReference>
<dbReference type="Proteomes" id="UP000487221">
    <property type="component" value="Unassembled WGS sequence"/>
</dbReference>
<evidence type="ECO:0000313" key="24">
    <source>
        <dbReference type="EMBL" id="MDU0246867.1"/>
    </source>
</evidence>
<evidence type="ECO:0000313" key="49">
    <source>
        <dbReference type="Proteomes" id="UP000260874"/>
    </source>
</evidence>
<dbReference type="EMBL" id="QSJZ01000002">
    <property type="protein sequence ID" value="RHE24737.1"/>
    <property type="molecule type" value="Genomic_DNA"/>
</dbReference>
<dbReference type="Proteomes" id="UP001214113">
    <property type="component" value="Unassembled WGS sequence"/>
</dbReference>
<evidence type="ECO:0000313" key="29">
    <source>
        <dbReference type="EMBL" id="RGL11425.1"/>
    </source>
</evidence>
<dbReference type="EMBL" id="MNQU01000282">
    <property type="protein sequence ID" value="OKZ30209.1"/>
    <property type="molecule type" value="Genomic_DNA"/>
</dbReference>
<dbReference type="Proteomes" id="UP000442334">
    <property type="component" value="Unassembled WGS sequence"/>
</dbReference>
<evidence type="ECO:0000313" key="52">
    <source>
        <dbReference type="Proteomes" id="UP000283601"/>
    </source>
</evidence>
<dbReference type="EMBL" id="AP019724">
    <property type="protein sequence ID" value="BBK87345.1"/>
    <property type="molecule type" value="Genomic_DNA"/>
</dbReference>
<name>A0A139JRD1_BACUN</name>
<dbReference type="EMBL" id="WCTJ01000053">
    <property type="protein sequence ID" value="KAB4247046.1"/>
    <property type="molecule type" value="Genomic_DNA"/>
</dbReference>
<dbReference type="EMBL" id="QSEE01000001">
    <property type="protein sequence ID" value="RGZ51453.1"/>
    <property type="molecule type" value="Genomic_DNA"/>
</dbReference>
<dbReference type="EMBL" id="JAQNSG010000016">
    <property type="protein sequence ID" value="MDC1881586.1"/>
    <property type="molecule type" value="Genomic_DNA"/>
</dbReference>
<dbReference type="Proteomes" id="UP000095614">
    <property type="component" value="Unassembled WGS sequence"/>
</dbReference>
<proteinExistence type="predicted"/>
<dbReference type="Proteomes" id="UP000263754">
    <property type="component" value="Unassembled WGS sequence"/>
</dbReference>
<evidence type="ECO:0000313" key="20">
    <source>
        <dbReference type="EMBL" id="MDC1794493.1"/>
    </source>
</evidence>
<dbReference type="Proteomes" id="UP000441711">
    <property type="component" value="Unassembled WGS sequence"/>
</dbReference>
<dbReference type="Proteomes" id="UP000320533">
    <property type="component" value="Chromosome"/>
</dbReference>
<evidence type="ECO:0000313" key="14">
    <source>
        <dbReference type="EMBL" id="KAB4210268.1"/>
    </source>
</evidence>
<evidence type="ECO:0000313" key="66">
    <source>
        <dbReference type="Proteomes" id="UP000438773"/>
    </source>
</evidence>
<dbReference type="Proteomes" id="UP000284022">
    <property type="component" value="Unassembled WGS sequence"/>
</dbReference>
<dbReference type="PANTHER" id="PTHR36456">
    <property type="entry name" value="UPF0232 PROTEIN SCO3875"/>
    <property type="match status" value="1"/>
</dbReference>
<evidence type="ECO:0000313" key="58">
    <source>
        <dbReference type="Proteomes" id="UP000285283"/>
    </source>
</evidence>
<dbReference type="EMBL" id="JAWDEU010000002">
    <property type="protein sequence ID" value="MDU0246867.1"/>
    <property type="molecule type" value="Genomic_DNA"/>
</dbReference>
<dbReference type="EMBL" id="CZBF01000006">
    <property type="protein sequence ID" value="CUQ19916.1"/>
    <property type="molecule type" value="Genomic_DNA"/>
</dbReference>
<evidence type="ECO:0000313" key="57">
    <source>
        <dbReference type="Proteomes" id="UP000284640"/>
    </source>
</evidence>
<sequence>MKRNNAEQIGELIRHYLRQESLESPLNERRLISAWPEVLGPTIASYTRELYIKNQVLYVHLTSAALRQELMMGRELLVRNLNRHVGAQVITNIIFR</sequence>
<dbReference type="Proteomes" id="UP000186549">
    <property type="component" value="Unassembled WGS sequence"/>
</dbReference>
<dbReference type="EMBL" id="QRXV01000017">
    <property type="protein sequence ID" value="RGU37444.1"/>
    <property type="molecule type" value="Genomic_DNA"/>
</dbReference>
<dbReference type="Proteomes" id="UP000261295">
    <property type="component" value="Unassembled WGS sequence"/>
</dbReference>
<evidence type="ECO:0000313" key="9">
    <source>
        <dbReference type="EMBL" id="KAB4119090.1"/>
    </source>
</evidence>
<dbReference type="EMBL" id="QSTL01000015">
    <property type="protein sequence ID" value="RGM53607.1"/>
    <property type="molecule type" value="Genomic_DNA"/>
</dbReference>
<dbReference type="EMBL" id="BQNL01000001">
    <property type="protein sequence ID" value="GKH13504.1"/>
    <property type="molecule type" value="Genomic_DNA"/>
</dbReference>
<dbReference type="OrthoDB" id="9796545at2"/>
<dbReference type="EMBL" id="JAFBJK010000003">
    <property type="protein sequence ID" value="MBT8726446.1"/>
    <property type="molecule type" value="Genomic_DNA"/>
</dbReference>
<dbReference type="InterPro" id="IPR007922">
    <property type="entry name" value="DciA-like"/>
</dbReference>
<reference evidence="41 42" key="1">
    <citation type="submission" date="2015-09" db="EMBL/GenBank/DDBJ databases">
        <authorList>
            <consortium name="Pathogen Informatics"/>
        </authorList>
    </citation>
    <scope>NUCLEOTIDE SEQUENCE [LARGE SCALE GENOMIC DNA]</scope>
    <source>
        <strain evidence="3 41">2789STDY5608791</strain>
        <strain evidence="2 42">2789STDY5834847</strain>
        <strain evidence="5 43">2789STDY5834898</strain>
        <strain evidence="4 44">2789STDY5834942</strain>
    </source>
</reference>
<evidence type="ECO:0000313" key="70">
    <source>
        <dbReference type="Proteomes" id="UP000466952"/>
    </source>
</evidence>
<evidence type="ECO:0000313" key="39">
    <source>
        <dbReference type="EMBL" id="RHE60014.1"/>
    </source>
</evidence>
<evidence type="ECO:0000313" key="6">
    <source>
        <dbReference type="EMBL" id="GKH13504.1"/>
    </source>
</evidence>
<evidence type="ECO:0000313" key="60">
    <source>
        <dbReference type="Proteomes" id="UP000286114"/>
    </source>
</evidence>
<dbReference type="EMBL" id="WCTR01000014">
    <property type="protein sequence ID" value="KAB4210268.1"/>
    <property type="molecule type" value="Genomic_DNA"/>
</dbReference>
<dbReference type="Proteomes" id="UP001218502">
    <property type="component" value="Unassembled WGS sequence"/>
</dbReference>
<evidence type="ECO:0000313" key="22">
    <source>
        <dbReference type="EMBL" id="MDC1881586.1"/>
    </source>
</evidence>
<dbReference type="Proteomes" id="UP000283766">
    <property type="component" value="Unassembled WGS sequence"/>
</dbReference>
<dbReference type="PATRIC" id="fig|820.27.peg.4226"/>
<dbReference type="Proteomes" id="UP001196342">
    <property type="component" value="Unassembled WGS sequence"/>
</dbReference>
<evidence type="ECO:0000313" key="46">
    <source>
        <dbReference type="Proteomes" id="UP000260759"/>
    </source>
</evidence>
<dbReference type="EMBL" id="QSRK01000023">
    <property type="protein sequence ID" value="RGL11425.1"/>
    <property type="molecule type" value="Genomic_DNA"/>
</dbReference>
<dbReference type="EMBL" id="CZAO01000020">
    <property type="protein sequence ID" value="CUQ21811.1"/>
    <property type="molecule type" value="Genomic_DNA"/>
</dbReference>
<evidence type="ECO:0000313" key="51">
    <source>
        <dbReference type="Proteomes" id="UP000263754"/>
    </source>
</evidence>
<dbReference type="Proteomes" id="UP000286114">
    <property type="component" value="Unassembled WGS sequence"/>
</dbReference>
<evidence type="ECO:0000313" key="48">
    <source>
        <dbReference type="Proteomes" id="UP000260844"/>
    </source>
</evidence>
<dbReference type="EMBL" id="WCUA01000003">
    <property type="protein sequence ID" value="KAB4187199.1"/>
    <property type="molecule type" value="Genomic_DNA"/>
</dbReference>
<evidence type="ECO:0000313" key="68">
    <source>
        <dbReference type="Proteomes" id="UP000442334"/>
    </source>
</evidence>
<reference evidence="25 45" key="2">
    <citation type="journal article" date="2016" name="Nat. Biotechnol.">
        <title>Measurement of bacterial replication rates in microbial communities.</title>
        <authorList>
            <person name="Brown C.T."/>
            <person name="Olm M.R."/>
            <person name="Thomas B.C."/>
            <person name="Banfield J.F."/>
        </authorList>
    </citation>
    <scope>NUCLEOTIDE SEQUENCE [LARGE SCALE GENOMIC DNA]</scope>
    <source>
        <strain evidence="25">45_41</strain>
    </source>
</reference>
<evidence type="ECO:0000313" key="1">
    <source>
        <dbReference type="EMBL" id="BBK87345.1"/>
    </source>
</evidence>
<dbReference type="EMBL" id="QSVA01000016">
    <property type="protein sequence ID" value="RGN91693.1"/>
    <property type="molecule type" value="Genomic_DNA"/>
</dbReference>
<dbReference type="Proteomes" id="UP000095766">
    <property type="component" value="Unassembled WGS sequence"/>
</dbReference>
<dbReference type="EMBL" id="JAQNSI010000498">
    <property type="protein sequence ID" value="MDC1902502.1"/>
    <property type="molecule type" value="Genomic_DNA"/>
</dbReference>
<reference evidence="62 63" key="4">
    <citation type="journal article" date="2019" name="Nat. Med.">
        <title>A library of human gut bacterial isolates paired with longitudinal multiomics data enables mechanistic microbiome research.</title>
        <authorList>
            <person name="Poyet M."/>
            <person name="Groussin M."/>
            <person name="Gibbons S.M."/>
            <person name="Avila-Pacheco J."/>
            <person name="Jiang X."/>
            <person name="Kearney S.M."/>
            <person name="Perrotta A.R."/>
            <person name="Berdy B."/>
            <person name="Zhao S."/>
            <person name="Lieberman T.D."/>
            <person name="Swanson P.K."/>
            <person name="Smith M."/>
            <person name="Roesemann S."/>
            <person name="Alexander J.E."/>
            <person name="Rich S.A."/>
            <person name="Livny J."/>
            <person name="Vlamakis H."/>
            <person name="Clish C."/>
            <person name="Bullock K."/>
            <person name="Deik A."/>
            <person name="Scott J."/>
            <person name="Pierce K.A."/>
            <person name="Xavier R.J."/>
            <person name="Alm E.J."/>
        </authorList>
    </citation>
    <scope>NUCLEOTIDE SEQUENCE [LARGE SCALE GENOMIC DNA]</scope>
    <source>
        <strain evidence="14 70">BIOML-A11</strain>
        <strain evidence="12 71">BIOML-A19</strain>
        <strain evidence="13 68">BIOML-A21</strain>
        <strain evidence="11 64">BIOML-A27</strain>
        <strain evidence="17 72">BIOML-A3</strain>
        <strain evidence="8 67">BIOML-A36</strain>
        <strain evidence="10 66">BIOML-A37</strain>
        <strain evidence="9 65">BIOML-A38</strain>
        <strain evidence="7 63">BIOML-A42</strain>
        <strain evidence="15 69">BIOML-A5</strain>
        <strain evidence="16 62">BIOML-A6</strain>
    </source>
</reference>
<evidence type="ECO:0000313" key="5">
    <source>
        <dbReference type="EMBL" id="CUQ21811.1"/>
    </source>
</evidence>
<dbReference type="EMBL" id="QSKL01000006">
    <property type="protein sequence ID" value="RHE60014.1"/>
    <property type="molecule type" value="Genomic_DNA"/>
</dbReference>
<dbReference type="EMBL" id="WCTL01000011">
    <property type="protein sequence ID" value="KAB4235172.1"/>
    <property type="molecule type" value="Genomic_DNA"/>
</dbReference>
<evidence type="ECO:0000313" key="69">
    <source>
        <dbReference type="Proteomes" id="UP000462376"/>
    </source>
</evidence>
<evidence type="ECO:0000313" key="59">
    <source>
        <dbReference type="Proteomes" id="UP000285343"/>
    </source>
</evidence>
<evidence type="ECO:0000313" key="4">
    <source>
        <dbReference type="EMBL" id="CUQ19916.1"/>
    </source>
</evidence>
<evidence type="ECO:0000313" key="13">
    <source>
        <dbReference type="EMBL" id="KAB4187199.1"/>
    </source>
</evidence>
<dbReference type="Proteomes" id="UP001213309">
    <property type="component" value="Unassembled WGS sequence"/>
</dbReference>
<dbReference type="EMBL" id="WCUV01000002">
    <property type="protein sequence ID" value="KAB4095920.1"/>
    <property type="molecule type" value="Genomic_DNA"/>
</dbReference>
<dbReference type="Proteomes" id="UP000260759">
    <property type="component" value="Unassembled WGS sequence"/>
</dbReference>
<evidence type="ECO:0000313" key="67">
    <source>
        <dbReference type="Proteomes" id="UP000441711"/>
    </source>
</evidence>
<dbReference type="Proteomes" id="UP001181247">
    <property type="component" value="Unassembled WGS sequence"/>
</dbReference>
<evidence type="ECO:0000313" key="32">
    <source>
        <dbReference type="EMBL" id="RGQ49314.1"/>
    </source>
</evidence>
<keyword evidence="73" id="KW-1185">Reference proteome</keyword>
<protein>
    <submittedName>
        <fullName evidence="21">DUF721 domain-containing protein</fullName>
    </submittedName>
    <submittedName>
        <fullName evidence="2">Protein of uncharacterized function (DUF721)</fullName>
    </submittedName>
</protein>
<dbReference type="Pfam" id="PF05258">
    <property type="entry name" value="DciA"/>
    <property type="match status" value="1"/>
</dbReference>
<evidence type="ECO:0000313" key="28">
    <source>
        <dbReference type="EMBL" id="RGK87230.1"/>
    </source>
</evidence>
<dbReference type="Proteomes" id="UP000432488">
    <property type="component" value="Unassembled WGS sequence"/>
</dbReference>
<dbReference type="Proteomes" id="UP000283684">
    <property type="component" value="Unassembled WGS sequence"/>
</dbReference>
<evidence type="ECO:0000313" key="12">
    <source>
        <dbReference type="EMBL" id="KAB4184252.1"/>
    </source>
</evidence>
<evidence type="ECO:0000313" key="56">
    <source>
        <dbReference type="Proteomes" id="UP000284022"/>
    </source>
</evidence>
<evidence type="ECO:0000313" key="41">
    <source>
        <dbReference type="Proteomes" id="UP000095419"/>
    </source>
</evidence>
<evidence type="ECO:0000313" key="54">
    <source>
        <dbReference type="Proteomes" id="UP000283684"/>
    </source>
</evidence>
<dbReference type="Proteomes" id="UP000283680">
    <property type="component" value="Unassembled WGS sequence"/>
</dbReference>
<dbReference type="EMBL" id="QSPV01000002">
    <property type="protein sequence ID" value="RGJ96449.1"/>
    <property type="molecule type" value="Genomic_DNA"/>
</dbReference>
<evidence type="ECO:0000313" key="50">
    <source>
        <dbReference type="Proteomes" id="UP000261295"/>
    </source>
</evidence>
<evidence type="ECO:0000313" key="15">
    <source>
        <dbReference type="EMBL" id="KAB4235172.1"/>
    </source>
</evidence>
<dbReference type="EMBL" id="CZAF01000001">
    <property type="protein sequence ID" value="CUO33182.1"/>
    <property type="molecule type" value="Genomic_DNA"/>
</dbReference>
<dbReference type="STRING" id="820.ERS852554_03379"/>
<evidence type="ECO:0000313" key="47">
    <source>
        <dbReference type="Proteomes" id="UP000260795"/>
    </source>
</evidence>
<dbReference type="EMBL" id="QRJL01000004">
    <property type="protein sequence ID" value="RHH31987.1"/>
    <property type="molecule type" value="Genomic_DNA"/>
</dbReference>
<reference evidence="24" key="9">
    <citation type="submission" date="2023-10" db="EMBL/GenBank/DDBJ databases">
        <title>Genome of Potential pathogenic bacteria in Crohn's disease.</title>
        <authorList>
            <person name="Rodriguez-Palacios A."/>
        </authorList>
    </citation>
    <scope>NUCLEOTIDE SEQUENCE</scope>
    <source>
        <strain evidence="24">CavFT-hAR50</strain>
    </source>
</reference>
<dbReference type="EMBL" id="WCTY01000015">
    <property type="protein sequence ID" value="KAB4184252.1"/>
    <property type="molecule type" value="Genomic_DNA"/>
</dbReference>
<evidence type="ECO:0000313" key="3">
    <source>
        <dbReference type="EMBL" id="CUO69954.1"/>
    </source>
</evidence>
<evidence type="ECO:0000313" key="62">
    <source>
        <dbReference type="Proteomes" id="UP000431575"/>
    </source>
</evidence>
<dbReference type="EMBL" id="QSHA01000010">
    <property type="protein sequence ID" value="RHB71460.1"/>
    <property type="molecule type" value="Genomic_DNA"/>
</dbReference>
<evidence type="ECO:0000313" key="72">
    <source>
        <dbReference type="Proteomes" id="UP000487989"/>
    </source>
</evidence>
<dbReference type="EMBL" id="QRTH01000008">
    <property type="protein sequence ID" value="RGQ49314.1"/>
    <property type="molecule type" value="Genomic_DNA"/>
</dbReference>